<keyword evidence="5" id="KW-0274">FAD</keyword>
<dbReference type="Proteomes" id="UP001594351">
    <property type="component" value="Unassembled WGS sequence"/>
</dbReference>
<dbReference type="InterPro" id="IPR036188">
    <property type="entry name" value="FAD/NAD-bd_sf"/>
</dbReference>
<dbReference type="Pfam" id="PF13450">
    <property type="entry name" value="NAD_binding_8"/>
    <property type="match status" value="1"/>
</dbReference>
<comment type="similarity">
    <text evidence="2">Belongs to the GMC oxidoreductase family.</text>
</comment>
<evidence type="ECO:0000256" key="8">
    <source>
        <dbReference type="ARBA" id="ARBA00023166"/>
    </source>
</evidence>
<dbReference type="EMBL" id="JBHPBY010000084">
    <property type="protein sequence ID" value="MFC1850220.1"/>
    <property type="molecule type" value="Genomic_DNA"/>
</dbReference>
<evidence type="ECO:0000256" key="14">
    <source>
        <dbReference type="ARBA" id="ARBA00049744"/>
    </source>
</evidence>
<sequence>MTTDLDQQSFDYVVVGSGFGGSVAAFRLAQKGYQVAVFEMGKRFNAEDFPNTNWEIRRFLWLPHLGCYGIQKMDLLKNIMILSGTGVGGGSLVYGNTLFTPLADFFEQPVIQDIGGRKSLLPYFEMARNMLGVVDNPVLFEPDELLKQTAAEYNREFTFQPSPVGIFFGEENTTVSDPYFLGEGPDRTGCNFCGGCFIGCRYNAKNSLDKNYLYFAQKFGATIIPETEVVDVKPLSADGSEGYTIETRKVPGFWRSKPQEYRTKGVVFSGGVLGSLKLLLKLKQNKHLSRLSDRLGHDVRTNGETILGVKSRNKDVDYSRGIAASSSVFPDEHTHIQADRYPAGSDAMGLLGTMLTDGAGRLPRPIRLLGNILRSPLDFIRLSYPVGFAQRSMILVVMQNQDSGLQIIRKRSLMLPCRWKLSSISQENTALPTYIPLAHDFARRLAHRMNGLPGNTINEVLFNTPTTAHILGGCCMAENENQGVVDLHHRVFGYKNMLICDGSVIPANLGVNPALSITAFAERALSFIPVKEDQKGNLKLLAFEKQQDIGHLLTP</sequence>
<protein>
    <recommendedName>
        <fullName evidence="14">Cholesterol oxidase</fullName>
        <ecNumber evidence="13">1.1.3.6</ecNumber>
        <ecNumber evidence="11">5.3.3.1</ecNumber>
    </recommendedName>
    <alternativeName>
        <fullName evidence="15">Cholesterol isomerase</fullName>
    </alternativeName>
</protein>
<keyword evidence="7" id="KW-0443">Lipid metabolism</keyword>
<evidence type="ECO:0000256" key="7">
    <source>
        <dbReference type="ARBA" id="ARBA00023098"/>
    </source>
</evidence>
<dbReference type="Gene3D" id="3.50.50.60">
    <property type="entry name" value="FAD/NAD(P)-binding domain"/>
    <property type="match status" value="3"/>
</dbReference>
<evidence type="ECO:0000256" key="2">
    <source>
        <dbReference type="ARBA" id="ARBA00010790"/>
    </source>
</evidence>
<gene>
    <name evidence="17" type="ORF">ACFL27_08520</name>
</gene>
<evidence type="ECO:0000256" key="4">
    <source>
        <dbReference type="ARBA" id="ARBA00022630"/>
    </source>
</evidence>
<keyword evidence="9" id="KW-0753">Steroid metabolism</keyword>
<keyword evidence="6" id="KW-0560">Oxidoreductase</keyword>
<evidence type="ECO:0000256" key="12">
    <source>
        <dbReference type="ARBA" id="ARBA00049645"/>
    </source>
</evidence>
<evidence type="ECO:0000256" key="3">
    <source>
        <dbReference type="ARBA" id="ARBA00022548"/>
    </source>
</evidence>
<dbReference type="PANTHER" id="PTHR47470:SF1">
    <property type="entry name" value="FAD-DEPENDENT OXIDOREDUCTASE 2 FAD BINDING DOMAIN-CONTAINING PROTEIN"/>
    <property type="match status" value="1"/>
</dbReference>
<dbReference type="InterPro" id="IPR007867">
    <property type="entry name" value="GMC_OxRtase_C"/>
</dbReference>
<dbReference type="EC" id="1.1.3.6" evidence="13"/>
<keyword evidence="10" id="KW-0413">Isomerase</keyword>
<name>A0ABV6YVI4_UNCC1</name>
<evidence type="ECO:0000259" key="16">
    <source>
        <dbReference type="Pfam" id="PF05199"/>
    </source>
</evidence>
<dbReference type="PANTHER" id="PTHR47470">
    <property type="entry name" value="CHOLESTEROL OXIDASE"/>
    <property type="match status" value="1"/>
</dbReference>
<evidence type="ECO:0000256" key="15">
    <source>
        <dbReference type="ARBA" id="ARBA00049778"/>
    </source>
</evidence>
<dbReference type="EC" id="5.3.3.1" evidence="11"/>
<evidence type="ECO:0000256" key="6">
    <source>
        <dbReference type="ARBA" id="ARBA00023002"/>
    </source>
</evidence>
<reference evidence="17 18" key="1">
    <citation type="submission" date="2024-09" db="EMBL/GenBank/DDBJ databases">
        <title>Laminarin stimulates single cell rates of sulfate reduction while oxygen inhibits transcriptomic activity in coastal marine sediment.</title>
        <authorList>
            <person name="Lindsay M."/>
            <person name="Orcutt B."/>
            <person name="Emerson D."/>
            <person name="Stepanauskas R."/>
            <person name="D'Angelo T."/>
        </authorList>
    </citation>
    <scope>NUCLEOTIDE SEQUENCE [LARGE SCALE GENOMIC DNA]</scope>
    <source>
        <strain evidence="17">SAG AM-311-K15</strain>
    </source>
</reference>
<keyword evidence="18" id="KW-1185">Reference proteome</keyword>
<proteinExistence type="inferred from homology"/>
<comment type="caution">
    <text evidence="17">The sequence shown here is derived from an EMBL/GenBank/DDBJ whole genome shotgun (WGS) entry which is preliminary data.</text>
</comment>
<evidence type="ECO:0000313" key="18">
    <source>
        <dbReference type="Proteomes" id="UP001594351"/>
    </source>
</evidence>
<evidence type="ECO:0000256" key="10">
    <source>
        <dbReference type="ARBA" id="ARBA00023235"/>
    </source>
</evidence>
<organism evidence="17 18">
    <name type="scientific">candidate division CSSED10-310 bacterium</name>
    <dbReference type="NCBI Taxonomy" id="2855610"/>
    <lineage>
        <taxon>Bacteria</taxon>
        <taxon>Bacteria division CSSED10-310</taxon>
    </lineage>
</organism>
<feature type="domain" description="Glucose-methanol-choline oxidoreductase C-terminal" evidence="16">
    <location>
        <begin position="463"/>
        <end position="521"/>
    </location>
</feature>
<dbReference type="InterPro" id="IPR052542">
    <property type="entry name" value="Cholesterol_Oxidase"/>
</dbReference>
<evidence type="ECO:0000256" key="11">
    <source>
        <dbReference type="ARBA" id="ARBA00038856"/>
    </source>
</evidence>
<evidence type="ECO:0000256" key="1">
    <source>
        <dbReference type="ARBA" id="ARBA00001974"/>
    </source>
</evidence>
<keyword evidence="4" id="KW-0285">Flavoprotein</keyword>
<evidence type="ECO:0000256" key="5">
    <source>
        <dbReference type="ARBA" id="ARBA00022827"/>
    </source>
</evidence>
<accession>A0ABV6YVI4</accession>
<comment type="pathway">
    <text evidence="12">Steroid metabolism; cholesterol degradation.</text>
</comment>
<evidence type="ECO:0000313" key="17">
    <source>
        <dbReference type="EMBL" id="MFC1850220.1"/>
    </source>
</evidence>
<comment type="cofactor">
    <cofactor evidence="1">
        <name>FAD</name>
        <dbReference type="ChEBI" id="CHEBI:57692"/>
    </cofactor>
</comment>
<keyword evidence="3" id="KW-0153">Cholesterol metabolism</keyword>
<dbReference type="SUPFAM" id="SSF51905">
    <property type="entry name" value="FAD/NAD(P)-binding domain"/>
    <property type="match status" value="1"/>
</dbReference>
<evidence type="ECO:0000256" key="13">
    <source>
        <dbReference type="ARBA" id="ARBA00049723"/>
    </source>
</evidence>
<evidence type="ECO:0000256" key="9">
    <source>
        <dbReference type="ARBA" id="ARBA00023221"/>
    </source>
</evidence>
<keyword evidence="8" id="KW-1207">Sterol metabolism</keyword>
<dbReference type="Pfam" id="PF05199">
    <property type="entry name" value="GMC_oxred_C"/>
    <property type="match status" value="1"/>
</dbReference>